<dbReference type="OrthoDB" id="7583164at2"/>
<dbReference type="InterPro" id="IPR021762">
    <property type="entry name" value="DUF3325"/>
</dbReference>
<dbReference type="EMBL" id="WTYQ01000006">
    <property type="protein sequence ID" value="MXP27027.1"/>
    <property type="molecule type" value="Genomic_DNA"/>
</dbReference>
<dbReference type="Pfam" id="PF11804">
    <property type="entry name" value="DUF3325"/>
    <property type="match status" value="1"/>
</dbReference>
<keyword evidence="1" id="KW-0812">Transmembrane</keyword>
<dbReference type="AlphaFoldDB" id="A0A845ABZ5"/>
<evidence type="ECO:0000313" key="2">
    <source>
        <dbReference type="EMBL" id="MXP27027.1"/>
    </source>
</evidence>
<keyword evidence="1" id="KW-1133">Transmembrane helix</keyword>
<name>A0A845ABZ5_9SPHN</name>
<dbReference type="Proteomes" id="UP000460561">
    <property type="component" value="Unassembled WGS sequence"/>
</dbReference>
<keyword evidence="3" id="KW-1185">Reference proteome</keyword>
<organism evidence="2 3">
    <name type="scientific">Altericroceibacterium indicum</name>
    <dbReference type="NCBI Taxonomy" id="374177"/>
    <lineage>
        <taxon>Bacteria</taxon>
        <taxon>Pseudomonadati</taxon>
        <taxon>Pseudomonadota</taxon>
        <taxon>Alphaproteobacteria</taxon>
        <taxon>Sphingomonadales</taxon>
        <taxon>Erythrobacteraceae</taxon>
        <taxon>Altericroceibacterium</taxon>
    </lineage>
</organism>
<accession>A0A845ABZ5</accession>
<proteinExistence type="predicted"/>
<dbReference type="RefSeq" id="WP_160740247.1">
    <property type="nucleotide sequence ID" value="NZ_WTYQ01000006.1"/>
</dbReference>
<feature type="transmembrane region" description="Helical" evidence="1">
    <location>
        <begin position="61"/>
        <end position="86"/>
    </location>
</feature>
<evidence type="ECO:0000256" key="1">
    <source>
        <dbReference type="SAM" id="Phobius"/>
    </source>
</evidence>
<evidence type="ECO:0000313" key="3">
    <source>
        <dbReference type="Proteomes" id="UP000460561"/>
    </source>
</evidence>
<gene>
    <name evidence="2" type="ORF">GRI39_13420</name>
</gene>
<protein>
    <submittedName>
        <fullName evidence="2">DUF3325 family protein</fullName>
    </submittedName>
</protein>
<sequence length="96" mass="10255">MIALAFILLVAAFLAMGLADKQHGAKRLPRRPTPETARRMQRTGRVLIAASFPPAIAAEGWIFGPVLWSGLLMAGAGAAFLALNFLPDRVKLSGSR</sequence>
<reference evidence="2 3" key="1">
    <citation type="submission" date="2019-12" db="EMBL/GenBank/DDBJ databases">
        <title>Genomic-based taxomic classification of the family Erythrobacteraceae.</title>
        <authorList>
            <person name="Xu L."/>
        </authorList>
    </citation>
    <scope>NUCLEOTIDE SEQUENCE [LARGE SCALE GENOMIC DNA]</scope>
    <source>
        <strain evidence="2 3">DSM 18604</strain>
    </source>
</reference>
<keyword evidence="1" id="KW-0472">Membrane</keyword>
<comment type="caution">
    <text evidence="2">The sequence shown here is derived from an EMBL/GenBank/DDBJ whole genome shotgun (WGS) entry which is preliminary data.</text>
</comment>